<dbReference type="InterPro" id="IPR038181">
    <property type="entry name" value="Ntox21_sf"/>
</dbReference>
<dbReference type="Gene3D" id="3.10.380.20">
    <property type="entry name" value="Novel toxin 21 (CdiA), C-terminal domain"/>
    <property type="match status" value="1"/>
</dbReference>
<accession>A0A1V3IRA5</accession>
<dbReference type="Pfam" id="PF15526">
    <property type="entry name" value="Ntox21"/>
    <property type="match status" value="1"/>
</dbReference>
<evidence type="ECO:0000256" key="3">
    <source>
        <dbReference type="ARBA" id="ARBA00022913"/>
    </source>
</evidence>
<evidence type="ECO:0000256" key="2">
    <source>
        <dbReference type="ARBA" id="ARBA00022656"/>
    </source>
</evidence>
<evidence type="ECO:0000256" key="4">
    <source>
        <dbReference type="ARBA" id="ARBA00023026"/>
    </source>
</evidence>
<dbReference type="Pfam" id="PF07591">
    <property type="entry name" value="PT-HINT"/>
    <property type="match status" value="1"/>
</dbReference>
<dbReference type="AlphaFoldDB" id="A0A1V3IRA5"/>
<dbReference type="Gene3D" id="2.170.16.10">
    <property type="entry name" value="Hedgehog/Intein (Hint) domain"/>
    <property type="match status" value="1"/>
</dbReference>
<gene>
    <name evidence="7" type="ORF">BKK51_08500</name>
</gene>
<keyword evidence="2" id="KW-0800">Toxin</keyword>
<comment type="subcellular location">
    <subcellularLocation>
        <location evidence="1">Target cell</location>
        <location evidence="1">Target cell cytoplasm</location>
    </subcellularLocation>
</comment>
<name>A0A1V3IRA5_9PAST</name>
<dbReference type="InterPro" id="IPR028190">
    <property type="entry name" value="Ntox21"/>
</dbReference>
<dbReference type="EMBL" id="MLHK01000045">
    <property type="protein sequence ID" value="OOF44703.1"/>
    <property type="molecule type" value="Genomic_DNA"/>
</dbReference>
<keyword evidence="3" id="KW-1266">Target cell cytoplasm</keyword>
<evidence type="ECO:0000313" key="7">
    <source>
        <dbReference type="EMBL" id="OOF44703.1"/>
    </source>
</evidence>
<evidence type="ECO:0000259" key="6">
    <source>
        <dbReference type="Pfam" id="PF15526"/>
    </source>
</evidence>
<organism evidence="7 8">
    <name type="scientific">Rodentibacter trehalosifermentans</name>
    <dbReference type="NCBI Taxonomy" id="1908263"/>
    <lineage>
        <taxon>Bacteria</taxon>
        <taxon>Pseudomonadati</taxon>
        <taxon>Pseudomonadota</taxon>
        <taxon>Gammaproteobacteria</taxon>
        <taxon>Pasteurellales</taxon>
        <taxon>Pasteurellaceae</taxon>
        <taxon>Rodentibacter</taxon>
    </lineage>
</organism>
<feature type="domain" description="VENN motif-containing" evidence="5">
    <location>
        <begin position="355"/>
        <end position="415"/>
    </location>
</feature>
<reference evidence="7 8" key="1">
    <citation type="submission" date="2016-10" db="EMBL/GenBank/DDBJ databases">
        <title>Rodentibacter gen. nov. and new species.</title>
        <authorList>
            <person name="Christensen H."/>
        </authorList>
    </citation>
    <scope>NUCLEOTIDE SEQUENCE [LARGE SCALE GENOMIC DNA]</scope>
    <source>
        <strain evidence="7 8">H1983213011</strain>
    </source>
</reference>
<proteinExistence type="predicted"/>
<comment type="caution">
    <text evidence="7">The sequence shown here is derived from an EMBL/GenBank/DDBJ whole genome shotgun (WGS) entry which is preliminary data.</text>
</comment>
<dbReference type="Proteomes" id="UP000188728">
    <property type="component" value="Unassembled WGS sequence"/>
</dbReference>
<evidence type="ECO:0000313" key="8">
    <source>
        <dbReference type="Proteomes" id="UP000188728"/>
    </source>
</evidence>
<dbReference type="InterPro" id="IPR006914">
    <property type="entry name" value="VENN_dom"/>
</dbReference>
<dbReference type="CDD" id="cd20685">
    <property type="entry name" value="CdiA-CT_Ecl_RNase-like"/>
    <property type="match status" value="1"/>
</dbReference>
<dbReference type="GO" id="GO:0090729">
    <property type="term" value="F:toxin activity"/>
    <property type="evidence" value="ECO:0007669"/>
    <property type="project" value="UniProtKB-KW"/>
</dbReference>
<keyword evidence="4" id="KW-0843">Virulence</keyword>
<evidence type="ECO:0000256" key="1">
    <source>
        <dbReference type="ARBA" id="ARBA00004219"/>
    </source>
</evidence>
<feature type="domain" description="Novel toxin 21" evidence="6">
    <location>
        <begin position="587"/>
        <end position="653"/>
    </location>
</feature>
<sequence>MSENNQWQTVKGVSIKREKLSAYNLTVETDHTYFIKGAGGDSDGVWVHNDCWHALPKDSKRIKDIDGHKAYQFKDHSGNDITVIQKDRNRFETLDHKGVETILPRQHSWEAARNLALEKVGDLGLDSKPFIGTLEISDGYGKVVGRVSSDGKKGWRLDYDPNKGMHTQDLKKVQERQEMARVIGEIANNAISIATYEEREKMNKLGLEKFKLEEQKKALGDNDANRAQVAALDKQIGTITQEINKTQQKIDNNVGIGSPNGMAIRAVTAALQAAAQNDTNGAIVALASPYLNKQIHDMTKENTAKDKATNLIAHALLSAVEFQVTGKDPLTGAVAGVTGEATVTILTKALYDKTPDQLTASEKENISTLSQIAGGLAGALTAKANNTAEQQGGTFLTATAGAETAKRAVENNNLLAESAKLAIRPTIKLLCSKECMTAIGMVGTAYVLSNSEIEESIQAGISGDPAKIAKLTDEQRAYLNNQVLLGKESFFVGTDVWIPNADGGFSPVDPNLVTTTIEGKPIIDPRIFVNHTGGIEYPSDYNLPTNTGGNQVVSNDKEGHILAGGESQIGDWRDNALFARDKTIDKAAERLGYKQRIPPQKAPFNSHGQDVYWNGKNYITPDVDGHNVSEGWKLFDRKGQRLGTYDKDLNRVKD</sequence>
<protein>
    <submittedName>
        <fullName evidence="7">Uncharacterized protein</fullName>
    </submittedName>
</protein>
<evidence type="ECO:0000259" key="5">
    <source>
        <dbReference type="Pfam" id="PF04829"/>
    </source>
</evidence>
<dbReference type="Pfam" id="PF04829">
    <property type="entry name" value="PT-VENN"/>
    <property type="match status" value="1"/>
</dbReference>